<dbReference type="RefSeq" id="WP_310839014.1">
    <property type="nucleotide sequence ID" value="NZ_JAVLSM010000024.1"/>
</dbReference>
<reference evidence="1" key="1">
    <citation type="submission" date="2023-02" db="EMBL/GenBank/DDBJ databases">
        <title>Description of Herbaspirillum huttiense subsp. nephrolepsisexaltata and Herbaspirillum huttiense subsp. lycopersicon.</title>
        <authorList>
            <person name="Poudel M."/>
            <person name="Sharma A."/>
            <person name="Goss E."/>
            <person name="Tapia J.H."/>
            <person name="Harmon C.M."/>
            <person name="Jones J.B."/>
        </authorList>
    </citation>
    <scope>NUCLEOTIDE SEQUENCE</scope>
    <source>
        <strain evidence="1">NC40101</strain>
    </source>
</reference>
<sequence length="334" mass="36906">MRHADFRMLEAKYGIHIPMAVDYLNKDISHDFSIAQDAQPSLVTVSNSGIPAFLANYIDPELIRVLVTPMKFEEIIGYVKKGDWTTLTTQFPVIESTGETSAYGDYSENGSVGMNFNYPSRQSFHFQTMTQWGEREMEMAGLGKIDFAAQLNVSSALALNKFMNRSMAFGISGLQNYGLLNDPNLSTPVTGTLWSGLDGAGVYAEIVKIYAQLVTQTRGLVERDAVMKLCMSPEIEVNLTKTNQYNVNVTDQLKKNFPNMTIETAVEYNTAGGQLIQLIVESVDGQKVVYGAFTEKLRAHPIIQGTSNWKQKKSAGTWGAIVRIPIGIAQYLGA</sequence>
<dbReference type="AlphaFoldDB" id="A0AAE4KBG8"/>
<proteinExistence type="predicted"/>
<gene>
    <name evidence="1" type="ORF">RJN63_27625</name>
</gene>
<accession>A0AAE4KBG8</accession>
<comment type="caution">
    <text evidence="1">The sequence shown here is derived from an EMBL/GenBank/DDBJ whole genome shotgun (WGS) entry which is preliminary data.</text>
</comment>
<protein>
    <submittedName>
        <fullName evidence="1">DUF2184 domain-containing protein</fullName>
    </submittedName>
</protein>
<evidence type="ECO:0000313" key="1">
    <source>
        <dbReference type="EMBL" id="MDT0340631.1"/>
    </source>
</evidence>
<name>A0AAE4KBG8_9BURK</name>
<dbReference type="EMBL" id="JAVRAA010000025">
    <property type="protein sequence ID" value="MDT0340631.1"/>
    <property type="molecule type" value="Genomic_DNA"/>
</dbReference>
<organism evidence="1">
    <name type="scientific">Herbaspirillum huttiense subsp. nephrolepidis</name>
    <dbReference type="NCBI Taxonomy" id="3075126"/>
    <lineage>
        <taxon>Bacteria</taxon>
        <taxon>Pseudomonadati</taxon>
        <taxon>Pseudomonadota</taxon>
        <taxon>Betaproteobacteria</taxon>
        <taxon>Burkholderiales</taxon>
        <taxon>Oxalobacteraceae</taxon>
        <taxon>Herbaspirillum</taxon>
    </lineage>
</organism>